<dbReference type="InterPro" id="IPR050077">
    <property type="entry name" value="LexA_repressor"/>
</dbReference>
<dbReference type="SUPFAM" id="SSF51306">
    <property type="entry name" value="LexA/Signal peptidase"/>
    <property type="match status" value="1"/>
</dbReference>
<dbReference type="GO" id="GO:0009432">
    <property type="term" value="P:SOS response"/>
    <property type="evidence" value="ECO:0007669"/>
    <property type="project" value="UniProtKB-KW"/>
</dbReference>
<feature type="domain" description="Peptidase S24/S26A/S26B/S26C" evidence="8">
    <location>
        <begin position="23"/>
        <end position="137"/>
    </location>
</feature>
<dbReference type="HOGENOM" id="CLU_066192_0_0_4"/>
<dbReference type="RefSeq" id="WP_015829917.1">
    <property type="nucleotide sequence ID" value="NC_012969.1"/>
</dbReference>
<dbReference type="PANTHER" id="PTHR33516:SF2">
    <property type="entry name" value="LEXA REPRESSOR-RELATED"/>
    <property type="match status" value="1"/>
</dbReference>
<proteinExistence type="inferred from homology"/>
<dbReference type="InterPro" id="IPR036286">
    <property type="entry name" value="LexA/Signal_pep-like_sf"/>
</dbReference>
<dbReference type="eggNOG" id="COG1974">
    <property type="taxonomic scope" value="Bacteria"/>
</dbReference>
<dbReference type="OrthoDB" id="9802364at2"/>
<evidence type="ECO:0000259" key="8">
    <source>
        <dbReference type="Pfam" id="PF00717"/>
    </source>
</evidence>
<evidence type="ECO:0000256" key="7">
    <source>
        <dbReference type="RuleBase" id="RU003991"/>
    </source>
</evidence>
<evidence type="ECO:0000256" key="3">
    <source>
        <dbReference type="ARBA" id="ARBA00022801"/>
    </source>
</evidence>
<evidence type="ECO:0000256" key="1">
    <source>
        <dbReference type="ARBA" id="ARBA00007484"/>
    </source>
</evidence>
<dbReference type="InterPro" id="IPR039418">
    <property type="entry name" value="LexA-like"/>
</dbReference>
<dbReference type="STRING" id="582744.Msip34_1165"/>
<sequence>MKTTPTASDQGLFHIPLPFYDIPVSAGQSRFPSPAQDYEIAEIDLNKQLITNPPATFLTRVTGDSMTGVGIYPGSILVVNRALKPRSSSIVVVLLDGELMVKRLYKHAGMVKLLSENPTYAPITLTEGQELMIWGVVTYVITAAT</sequence>
<comment type="similarity">
    <text evidence="1 7">Belongs to the peptidase S24 family.</text>
</comment>
<keyword evidence="10" id="KW-1185">Reference proteome</keyword>
<protein>
    <submittedName>
        <fullName evidence="9">Peptidase S24 and S26 domain protein</fullName>
    </submittedName>
</protein>
<evidence type="ECO:0000256" key="2">
    <source>
        <dbReference type="ARBA" id="ARBA00022763"/>
    </source>
</evidence>
<dbReference type="InterPro" id="IPR006197">
    <property type="entry name" value="Peptidase_S24_LexA"/>
</dbReference>
<organism evidence="9 10">
    <name type="scientific">Methylovorus glucosotrophus (strain SIP3-4)</name>
    <dbReference type="NCBI Taxonomy" id="582744"/>
    <lineage>
        <taxon>Bacteria</taxon>
        <taxon>Pseudomonadati</taxon>
        <taxon>Pseudomonadota</taxon>
        <taxon>Betaproteobacteria</taxon>
        <taxon>Nitrosomonadales</taxon>
        <taxon>Methylophilaceae</taxon>
        <taxon>Methylovorus</taxon>
    </lineage>
</organism>
<dbReference type="GO" id="GO:0006355">
    <property type="term" value="P:regulation of DNA-templated transcription"/>
    <property type="evidence" value="ECO:0007669"/>
    <property type="project" value="InterPro"/>
</dbReference>
<accession>C6XCY7</accession>
<evidence type="ECO:0000256" key="4">
    <source>
        <dbReference type="ARBA" id="ARBA00022813"/>
    </source>
</evidence>
<dbReference type="EMBL" id="CP001674">
    <property type="protein sequence ID" value="ACT50412.1"/>
    <property type="molecule type" value="Genomic_DNA"/>
</dbReference>
<evidence type="ECO:0000256" key="5">
    <source>
        <dbReference type="ARBA" id="ARBA00023204"/>
    </source>
</evidence>
<reference evidence="10" key="1">
    <citation type="submission" date="2009-07" db="EMBL/GenBank/DDBJ databases">
        <title>Complete sequence of chromosome of Methylovorus sp. SIP3-4.</title>
        <authorList>
            <person name="Lucas S."/>
            <person name="Copeland A."/>
            <person name="Lapidus A."/>
            <person name="Glavina del Rio T."/>
            <person name="Tice H."/>
            <person name="Bruce D."/>
            <person name="Goodwin L."/>
            <person name="Pitluck S."/>
            <person name="Clum A."/>
            <person name="Larimer F."/>
            <person name="Land M."/>
            <person name="Hauser L."/>
            <person name="Kyrpides N."/>
            <person name="Mikhailova N."/>
            <person name="Kayluzhnaya M."/>
            <person name="Chistoserdova L."/>
        </authorList>
    </citation>
    <scope>NUCLEOTIDE SEQUENCE [LARGE SCALE GENOMIC DNA]</scope>
    <source>
        <strain evidence="10">SIP3-4</strain>
    </source>
</reference>
<dbReference type="GO" id="GO:0006281">
    <property type="term" value="P:DNA repair"/>
    <property type="evidence" value="ECO:0007669"/>
    <property type="project" value="UniProtKB-KW"/>
</dbReference>
<keyword evidence="5" id="KW-0234">DNA repair</keyword>
<evidence type="ECO:0000256" key="6">
    <source>
        <dbReference type="ARBA" id="ARBA00023236"/>
    </source>
</evidence>
<dbReference type="MEROPS" id="S24.003"/>
<gene>
    <name evidence="9" type="ordered locus">Msip34_1165</name>
</gene>
<keyword evidence="3 7" id="KW-0378">Hydrolase</keyword>
<dbReference type="CDD" id="cd06529">
    <property type="entry name" value="S24_LexA-like"/>
    <property type="match status" value="1"/>
</dbReference>
<dbReference type="NCBIfam" id="NF007621">
    <property type="entry name" value="PRK10276.1"/>
    <property type="match status" value="1"/>
</dbReference>
<dbReference type="KEGG" id="mei:Msip34_1165"/>
<dbReference type="Pfam" id="PF00717">
    <property type="entry name" value="Peptidase_S24"/>
    <property type="match status" value="1"/>
</dbReference>
<dbReference type="PANTHER" id="PTHR33516">
    <property type="entry name" value="LEXA REPRESSOR"/>
    <property type="match status" value="1"/>
</dbReference>
<keyword evidence="6" id="KW-0742">SOS response</keyword>
<keyword evidence="4 7" id="KW-0068">Autocatalytic cleavage</keyword>
<reference evidence="9 10" key="2">
    <citation type="journal article" date="2011" name="J. Bacteriol.">
        <title>Genomes of three methylotrophs from a single niche uncover genetic and metabolic divergence of Methylophilaceae.</title>
        <authorList>
            <person name="Lapidus A."/>
            <person name="Clum A."/>
            <person name="Labutti K."/>
            <person name="Kaluzhnaya M.G."/>
            <person name="Lim S."/>
            <person name="Beck D.A."/>
            <person name="Glavina Del Rio T."/>
            <person name="Nolan M."/>
            <person name="Mavromatis K."/>
            <person name="Huntemann M."/>
            <person name="Lucas S."/>
            <person name="Lidstrom M.E."/>
            <person name="Ivanova N."/>
            <person name="Chistoserdova L."/>
        </authorList>
    </citation>
    <scope>NUCLEOTIDE SEQUENCE [LARGE SCALE GENOMIC DNA]</scope>
    <source>
        <strain evidence="9 10">SIP3-4</strain>
    </source>
</reference>
<dbReference type="GO" id="GO:0016787">
    <property type="term" value="F:hydrolase activity"/>
    <property type="evidence" value="ECO:0007669"/>
    <property type="project" value="UniProtKB-KW"/>
</dbReference>
<dbReference type="AlphaFoldDB" id="C6XCY7"/>
<dbReference type="Gene3D" id="2.10.109.10">
    <property type="entry name" value="Umud Fragment, subunit A"/>
    <property type="match status" value="1"/>
</dbReference>
<dbReference type="Proteomes" id="UP000002743">
    <property type="component" value="Chromosome"/>
</dbReference>
<dbReference type="PRINTS" id="PR00726">
    <property type="entry name" value="LEXASERPTASE"/>
</dbReference>
<keyword evidence="2" id="KW-0227">DNA damage</keyword>
<dbReference type="InterPro" id="IPR015927">
    <property type="entry name" value="Peptidase_S24_S26A/B/C"/>
</dbReference>
<dbReference type="GO" id="GO:0003677">
    <property type="term" value="F:DNA binding"/>
    <property type="evidence" value="ECO:0007669"/>
    <property type="project" value="InterPro"/>
</dbReference>
<evidence type="ECO:0000313" key="10">
    <source>
        <dbReference type="Proteomes" id="UP000002743"/>
    </source>
</evidence>
<evidence type="ECO:0000313" key="9">
    <source>
        <dbReference type="EMBL" id="ACT50412.1"/>
    </source>
</evidence>
<name>C6XCY7_METGS</name>